<evidence type="ECO:0000313" key="1">
    <source>
        <dbReference type="EMBL" id="MBU3826917.1"/>
    </source>
</evidence>
<proteinExistence type="predicted"/>
<dbReference type="AlphaFoldDB" id="A0A9E2KPY8"/>
<organism evidence="1 2">
    <name type="scientific">Candidatus Anaerobiospirillum merdipullorum</name>
    <dbReference type="NCBI Taxonomy" id="2838450"/>
    <lineage>
        <taxon>Bacteria</taxon>
        <taxon>Pseudomonadati</taxon>
        <taxon>Pseudomonadota</taxon>
        <taxon>Gammaproteobacteria</taxon>
        <taxon>Aeromonadales</taxon>
        <taxon>Succinivibrionaceae</taxon>
        <taxon>Anaerobiospirillum</taxon>
    </lineage>
</organism>
<dbReference type="Proteomes" id="UP000824150">
    <property type="component" value="Unassembled WGS sequence"/>
</dbReference>
<name>A0A9E2KPY8_9GAMM</name>
<protein>
    <submittedName>
        <fullName evidence="1">Uncharacterized protein</fullName>
    </submittedName>
</protein>
<accession>A0A9E2KPY8</accession>
<reference evidence="1" key="1">
    <citation type="journal article" date="2021" name="PeerJ">
        <title>Extensive microbial diversity within the chicken gut microbiome revealed by metagenomics and culture.</title>
        <authorList>
            <person name="Gilroy R."/>
            <person name="Ravi A."/>
            <person name="Getino M."/>
            <person name="Pursley I."/>
            <person name="Horton D.L."/>
            <person name="Alikhan N.F."/>
            <person name="Baker D."/>
            <person name="Gharbi K."/>
            <person name="Hall N."/>
            <person name="Watson M."/>
            <person name="Adriaenssens E.M."/>
            <person name="Foster-Nyarko E."/>
            <person name="Jarju S."/>
            <person name="Secka A."/>
            <person name="Antonio M."/>
            <person name="Oren A."/>
            <person name="Chaudhuri R.R."/>
            <person name="La Ragione R."/>
            <person name="Hildebrand F."/>
            <person name="Pallen M.J."/>
        </authorList>
    </citation>
    <scope>NUCLEOTIDE SEQUENCE</scope>
    <source>
        <strain evidence="1">687</strain>
    </source>
</reference>
<gene>
    <name evidence="1" type="ORF">IAA31_05450</name>
</gene>
<dbReference type="SUPFAM" id="SSF159941">
    <property type="entry name" value="MM3350-like"/>
    <property type="match status" value="1"/>
</dbReference>
<dbReference type="InterPro" id="IPR024047">
    <property type="entry name" value="MM3350-like_sf"/>
</dbReference>
<evidence type="ECO:0000313" key="2">
    <source>
        <dbReference type="Proteomes" id="UP000824150"/>
    </source>
</evidence>
<reference evidence="1" key="2">
    <citation type="submission" date="2021-04" db="EMBL/GenBank/DDBJ databases">
        <authorList>
            <person name="Gilroy R."/>
        </authorList>
    </citation>
    <scope>NUCLEOTIDE SEQUENCE</scope>
    <source>
        <strain evidence="1">687</strain>
    </source>
</reference>
<dbReference type="EMBL" id="JAHLFG010000060">
    <property type="protein sequence ID" value="MBU3826917.1"/>
    <property type="molecule type" value="Genomic_DNA"/>
</dbReference>
<comment type="caution">
    <text evidence="1">The sequence shown here is derived from an EMBL/GenBank/DDBJ whole genome shotgun (WGS) entry which is preliminary data.</text>
</comment>
<sequence length="172" mass="18678">MQYLFKVSSHSAPRWRLVALDGAYTLAEAGELIAAAFAYVPGPRSFVHQGKHYAAGNSGKEDSVQAQMPLDGLHLQAGDSLTFQSGAQGFFHQVEVMRAEEHLYCLMPSCLVGAGLVPEDIAGDEAALAAYADTDEAESLDLRECTKRMRNYMMNKRHQGSTPALQVPFASV</sequence>